<organism evidence="3 4">
    <name type="scientific">Monodelphis domestica</name>
    <name type="common">Gray short-tailed opossum</name>
    <dbReference type="NCBI Taxonomy" id="13616"/>
    <lineage>
        <taxon>Eukaryota</taxon>
        <taxon>Metazoa</taxon>
        <taxon>Chordata</taxon>
        <taxon>Craniata</taxon>
        <taxon>Vertebrata</taxon>
        <taxon>Euteleostomi</taxon>
        <taxon>Mammalia</taxon>
        <taxon>Metatheria</taxon>
        <taxon>Didelphimorphia</taxon>
        <taxon>Didelphidae</taxon>
        <taxon>Monodelphis</taxon>
    </lineage>
</organism>
<protein>
    <submittedName>
        <fullName evidence="3">Phosphopantothenate--cysteine ligase-like</fullName>
    </submittedName>
</protein>
<dbReference type="PANTHER" id="PTHR34479">
    <property type="entry name" value="COILED-COIL DOMAIN-CONTAINING PROTEIN 30"/>
    <property type="match status" value="1"/>
</dbReference>
<feature type="compositionally biased region" description="Basic and acidic residues" evidence="2">
    <location>
        <begin position="635"/>
        <end position="645"/>
    </location>
</feature>
<feature type="compositionally biased region" description="Basic and acidic residues" evidence="2">
    <location>
        <begin position="659"/>
        <end position="669"/>
    </location>
</feature>
<feature type="compositionally biased region" description="Basic and acidic residues" evidence="2">
    <location>
        <begin position="688"/>
        <end position="703"/>
    </location>
</feature>
<dbReference type="GeneID" id="100032665"/>
<dbReference type="CTD" id="728621"/>
<feature type="compositionally biased region" description="Basic and acidic residues" evidence="2">
    <location>
        <begin position="584"/>
        <end position="597"/>
    </location>
</feature>
<reference evidence="3" key="3">
    <citation type="submission" date="2025-09" db="UniProtKB">
        <authorList>
            <consortium name="Ensembl"/>
        </authorList>
    </citation>
    <scope>IDENTIFICATION</scope>
</reference>
<dbReference type="Proteomes" id="UP000002280">
    <property type="component" value="Chromosome 4"/>
</dbReference>
<reference evidence="3" key="2">
    <citation type="submission" date="2025-08" db="UniProtKB">
        <authorList>
            <consortium name="Ensembl"/>
        </authorList>
    </citation>
    <scope>IDENTIFICATION</scope>
</reference>
<name>A0A5F8HD59_MONDO</name>
<dbReference type="Ensembl" id="ENSMODT00000060225.1">
    <property type="protein sequence ID" value="ENSMODP00000057122.1"/>
    <property type="gene ID" value="ENSMODG00000017230.4"/>
</dbReference>
<evidence type="ECO:0000256" key="1">
    <source>
        <dbReference type="SAM" id="Coils"/>
    </source>
</evidence>
<feature type="coiled-coil region" evidence="1">
    <location>
        <begin position="838"/>
        <end position="1072"/>
    </location>
</feature>
<feature type="coiled-coil region" evidence="1">
    <location>
        <begin position="78"/>
        <end position="158"/>
    </location>
</feature>
<evidence type="ECO:0000256" key="2">
    <source>
        <dbReference type="SAM" id="MobiDB-lite"/>
    </source>
</evidence>
<keyword evidence="4" id="KW-1185">Reference proteome</keyword>
<dbReference type="OrthoDB" id="10007527at2759"/>
<dbReference type="GeneTree" id="ENSGT00390000007816"/>
<dbReference type="InterPro" id="IPR052825">
    <property type="entry name" value="CCD-Prefoldin_beta-like"/>
</dbReference>
<dbReference type="PANTHER" id="PTHR34479:SF1">
    <property type="entry name" value="COILED-COIL DOMAIN-CONTAINING PROTEIN 30"/>
    <property type="match status" value="1"/>
</dbReference>
<dbReference type="InterPro" id="IPR031476">
    <property type="entry name" value="DUF4686"/>
</dbReference>
<feature type="region of interest" description="Disordered" evidence="2">
    <location>
        <begin position="1134"/>
        <end position="1186"/>
    </location>
</feature>
<proteinExistence type="predicted"/>
<keyword evidence="1" id="KW-0175">Coiled coil</keyword>
<dbReference type="KEGG" id="mdo:100032665"/>
<sequence length="1186" mass="139872">MLWVASYFPFHIPRIIWNSLSITLHYNGDAVLGKLETKMEKSMLENVRLEDILHYLEREGIDSLATTEEQLCYVWCLFQHSEDRLRTASRDLEELRVKHTEEMKEVENYVNHVRHLTEEREALNHDFEKESEQLQLEFKELQLQQEVQLKEIEEMLDQEGLSEIAQSSPSEQIAYLLVERTTLLEKLELADPKLNSYNSAGSGLQEIHLKTLQDDLQKQQEYLRWPKEIPNKPPNVEPEKEKTVRGKLEMIVEEEAARRLQEMHEEICGLTDGLDMKGKEHKLELTLESAQLEIEELKENLNKIKENESTDLQETKQHNHRLDREILALRNRVPSLDLERKMCGELDKKKEIMPEDNYETERNKKSDETFHKRCKKMIEDQKCKHTDLLHKFQKFEHEHEYLVERNEELELFLGEIQNQTKEERKHFEYHIEKLQRKISSLETELSKIQESKRETVMKSQETVTKAEDLQEVLIMNQEEIEILKSKLSEEKAWRKQLASDLKKAQKVLQAESQELERSKSELLYLFNEIQSLQGEREERQFFLTAYEILHKENAFLETKVFKLSQQCEYLNQLAMGVKPADVNAEARPEVSKDHSFEEPSQSLRGERQQPCPELAESSSQMDMLKEPMKGGTYPKEMEREEHPQQEQDVNTERQQFNSKSEESKLREELNQLSKQFLHSPSSGDSSDDSSKQNSTEKRLRYEQQEEELKKLRQNLQRVQNLCSSAERELQFERSKSFDLKQQNNLLQEENVKVRAELKQAQKKLLDSTNLCSSVTENWENSQQKVKELEQEVLKQSKNIQSQNNLYEKLAHEKTRVAYSEKKVLELQTKLESANKTCTEACILNKKQLEEELKEAKKSEAKIKMQYQEEQQKSKQLNQNIEELQQHIEYLHAKEALLEQSSCKQQFKIQQQEAQLQILEDEKKISEEQIKNNQELSEKLSALQQEKDTLRDEYRHFLNQLDLQMRNYNEKHHHHKAKLRKAKERLTNEVEQRDGRIKQLENEIEGMQKLMEKEKAFQDQVTTQNENLLLEKRQLLEKLTDQDETIQGNKWMISSVQNRVIFLDEENKLLQENSLRLTQQVGFLERILRSIQIRRGEETTISEMSENELLNKKLAFLNPSFSAIDMAKSDENFKVAEEQKSQELIGSPKSSPSFSHLQPPEADMAPLVSEPSNDVQDPNQKNGPDDI</sequence>
<feature type="compositionally biased region" description="Polar residues" evidence="2">
    <location>
        <begin position="1141"/>
        <end position="1155"/>
    </location>
</feature>
<feature type="coiled-coil region" evidence="1">
    <location>
        <begin position="280"/>
        <end position="332"/>
    </location>
</feature>
<evidence type="ECO:0000313" key="4">
    <source>
        <dbReference type="Proteomes" id="UP000002280"/>
    </source>
</evidence>
<dbReference type="Pfam" id="PF15742">
    <property type="entry name" value="DUF4686"/>
    <property type="match status" value="1"/>
</dbReference>
<dbReference type="FunCoup" id="A0A5F8HD59">
    <property type="interactions" value="111"/>
</dbReference>
<dbReference type="AlphaFoldDB" id="A0A5F8HD59"/>
<accession>A0A5F8HD59</accession>
<dbReference type="Bgee" id="ENSMODG00000017230">
    <property type="expression patterns" value="Expressed in spermatocyte and 21 other cell types or tissues"/>
</dbReference>
<dbReference type="OMA" id="ENYVDHI"/>
<feature type="coiled-coil region" evidence="1">
    <location>
        <begin position="424"/>
        <end position="521"/>
    </location>
</feature>
<reference evidence="3 4" key="1">
    <citation type="journal article" date="2007" name="Nature">
        <title>Genome of the marsupial Monodelphis domestica reveals innovation in non-coding sequences.</title>
        <authorList>
            <person name="Mikkelsen T.S."/>
            <person name="Wakefield M.J."/>
            <person name="Aken B."/>
            <person name="Amemiya C.T."/>
            <person name="Chang J.L."/>
            <person name="Duke S."/>
            <person name="Garber M."/>
            <person name="Gentles A.J."/>
            <person name="Goodstadt L."/>
            <person name="Heger A."/>
            <person name="Jurka J."/>
            <person name="Kamal M."/>
            <person name="Mauceli E."/>
            <person name="Searle S.M."/>
            <person name="Sharpe T."/>
            <person name="Baker M.L."/>
            <person name="Batzer M.A."/>
            <person name="Benos P.V."/>
            <person name="Belov K."/>
            <person name="Clamp M."/>
            <person name="Cook A."/>
            <person name="Cuff J."/>
            <person name="Das R."/>
            <person name="Davidow L."/>
            <person name="Deakin J.E."/>
            <person name="Fazzari M.J."/>
            <person name="Glass J.L."/>
            <person name="Grabherr M."/>
            <person name="Greally J.M."/>
            <person name="Gu W."/>
            <person name="Hore T.A."/>
            <person name="Huttley G.A."/>
            <person name="Kleber M."/>
            <person name="Jirtle R.L."/>
            <person name="Koina E."/>
            <person name="Lee J.T."/>
            <person name="Mahony S."/>
            <person name="Marra M.A."/>
            <person name="Miller R.D."/>
            <person name="Nicholls R.D."/>
            <person name="Oda M."/>
            <person name="Papenfuss A.T."/>
            <person name="Parra Z.E."/>
            <person name="Pollock D.D."/>
            <person name="Ray D.A."/>
            <person name="Schein J.E."/>
            <person name="Speed T.P."/>
            <person name="Thompson K."/>
            <person name="VandeBerg J.L."/>
            <person name="Wade C.M."/>
            <person name="Walker J.A."/>
            <person name="Waters P.D."/>
            <person name="Webber C."/>
            <person name="Weidman J.R."/>
            <person name="Xie X."/>
            <person name="Zody M.C."/>
            <person name="Baldwin J."/>
            <person name="Abdouelleil A."/>
            <person name="Abdulkadir J."/>
            <person name="Abebe A."/>
            <person name="Abera B."/>
            <person name="Abreu J."/>
            <person name="Acer S.C."/>
            <person name="Aftuck L."/>
            <person name="Alexander A."/>
            <person name="An P."/>
            <person name="Anderson E."/>
            <person name="Anderson S."/>
            <person name="Arachi H."/>
            <person name="Azer M."/>
            <person name="Bachantsang P."/>
            <person name="Barry A."/>
            <person name="Bayul T."/>
            <person name="Berlin A."/>
            <person name="Bessette D."/>
            <person name="Bloom T."/>
            <person name="Bloom T."/>
            <person name="Boguslavskiy L."/>
            <person name="Bonnet C."/>
            <person name="Boukhgalter B."/>
            <person name="Bourzgui I."/>
            <person name="Brown A."/>
            <person name="Cahill P."/>
            <person name="Channer S."/>
            <person name="Cheshatsang Y."/>
            <person name="Chuda L."/>
            <person name="Citroen M."/>
            <person name="Collymore A."/>
            <person name="Cooke P."/>
            <person name="Costello M."/>
            <person name="D'Aco K."/>
            <person name="Daza R."/>
            <person name="De Haan G."/>
            <person name="DeGray S."/>
            <person name="DeMaso C."/>
            <person name="Dhargay N."/>
            <person name="Dooley K."/>
            <person name="Dooley E."/>
            <person name="Doricent M."/>
            <person name="Dorje P."/>
            <person name="Dorjee K."/>
            <person name="Dupes A."/>
            <person name="Elong R."/>
            <person name="Falk J."/>
            <person name="Farina A."/>
            <person name="Faro S."/>
            <person name="Ferguson D."/>
            <person name="Fisher S."/>
            <person name="Foley C.D."/>
            <person name="Franke A."/>
            <person name="Friedrich D."/>
            <person name="Gadbois L."/>
            <person name="Gearin G."/>
            <person name="Gearin C.R."/>
            <person name="Giannoukos G."/>
            <person name="Goode T."/>
            <person name="Graham J."/>
            <person name="Grandbois E."/>
            <person name="Grewal S."/>
            <person name="Gyaltsen K."/>
            <person name="Hafez N."/>
            <person name="Hagos B."/>
            <person name="Hall J."/>
            <person name="Henson C."/>
            <person name="Hollinger A."/>
            <person name="Honan T."/>
            <person name="Huard M.D."/>
            <person name="Hughes L."/>
            <person name="Hurhula B."/>
            <person name="Husby M.E."/>
            <person name="Kamat A."/>
            <person name="Kanga B."/>
            <person name="Kashin S."/>
            <person name="Khazanovich D."/>
            <person name="Kisner P."/>
            <person name="Lance K."/>
            <person name="Lara M."/>
            <person name="Lee W."/>
            <person name="Lennon N."/>
            <person name="Letendre F."/>
            <person name="LeVine R."/>
            <person name="Lipovsky A."/>
            <person name="Liu X."/>
            <person name="Liu J."/>
            <person name="Liu S."/>
            <person name="Lokyitsang T."/>
            <person name="Lokyitsang Y."/>
            <person name="Lubonja R."/>
            <person name="Lui A."/>
            <person name="MacDonald P."/>
            <person name="Magnisalis V."/>
            <person name="Maru K."/>
            <person name="Matthews C."/>
            <person name="McCusker W."/>
            <person name="McDonough S."/>
            <person name="Mehta T."/>
            <person name="Meldrim J."/>
            <person name="Meneus L."/>
            <person name="Mihai O."/>
            <person name="Mihalev A."/>
            <person name="Mihova T."/>
            <person name="Mittelman R."/>
            <person name="Mlenga V."/>
            <person name="Montmayeur A."/>
            <person name="Mulrain L."/>
            <person name="Navidi A."/>
            <person name="Naylor J."/>
            <person name="Negash T."/>
            <person name="Nguyen T."/>
            <person name="Nguyen N."/>
            <person name="Nicol R."/>
            <person name="Norbu C."/>
            <person name="Norbu N."/>
            <person name="Novod N."/>
            <person name="O'Neill B."/>
            <person name="Osman S."/>
            <person name="Markiewicz E."/>
            <person name="Oyono O.L."/>
            <person name="Patti C."/>
            <person name="Phunkhang P."/>
            <person name="Pierre F."/>
            <person name="Priest M."/>
            <person name="Raghuraman S."/>
            <person name="Rege F."/>
            <person name="Reyes R."/>
            <person name="Rise C."/>
            <person name="Rogov P."/>
            <person name="Ross K."/>
            <person name="Ryan E."/>
            <person name="Settipalli S."/>
            <person name="Shea T."/>
            <person name="Sherpa N."/>
            <person name="Shi L."/>
            <person name="Shih D."/>
            <person name="Sparrow T."/>
            <person name="Spaulding J."/>
            <person name="Stalker J."/>
            <person name="Stange-Thomann N."/>
            <person name="Stavropoulos S."/>
            <person name="Stone C."/>
            <person name="Strader C."/>
            <person name="Tesfaye S."/>
            <person name="Thomson T."/>
            <person name="Thoulutsang Y."/>
            <person name="Thoulutsang D."/>
            <person name="Topham K."/>
            <person name="Topping I."/>
            <person name="Tsamla T."/>
            <person name="Vassiliev H."/>
            <person name="Vo A."/>
            <person name="Wangchuk T."/>
            <person name="Wangdi T."/>
            <person name="Weiand M."/>
            <person name="Wilkinson J."/>
            <person name="Wilson A."/>
            <person name="Yadav S."/>
            <person name="Young G."/>
            <person name="Yu Q."/>
            <person name="Zembek L."/>
            <person name="Zhong D."/>
            <person name="Zimmer A."/>
            <person name="Zwirko Z."/>
            <person name="Jaffe D.B."/>
            <person name="Alvarez P."/>
            <person name="Brockman W."/>
            <person name="Butler J."/>
            <person name="Chin C."/>
            <person name="Gnerre S."/>
            <person name="MacCallum I."/>
            <person name="Graves J.A."/>
            <person name="Ponting C.P."/>
            <person name="Breen M."/>
            <person name="Samollow P.B."/>
            <person name="Lander E.S."/>
            <person name="Lindblad-Toh K."/>
        </authorList>
    </citation>
    <scope>NUCLEOTIDE SEQUENCE [LARGE SCALE GENOMIC DNA]</scope>
</reference>
<feature type="compositionally biased region" description="Polar residues" evidence="2">
    <location>
        <begin position="1169"/>
        <end position="1186"/>
    </location>
</feature>
<feature type="region of interest" description="Disordered" evidence="2">
    <location>
        <begin position="584"/>
        <end position="703"/>
    </location>
</feature>
<dbReference type="InParanoid" id="A0A5F8HD59"/>
<feature type="compositionally biased region" description="Polar residues" evidence="2">
    <location>
        <begin position="646"/>
        <end position="657"/>
    </location>
</feature>
<evidence type="ECO:0000313" key="3">
    <source>
        <dbReference type="Ensembl" id="ENSMODP00000057122.1"/>
    </source>
</evidence>